<comment type="similarity">
    <text evidence="1">Belongs to the AIM6 family.</text>
</comment>
<dbReference type="InterPro" id="IPR017946">
    <property type="entry name" value="PLC-like_Pdiesterase_TIM-brl"/>
</dbReference>
<name>A0A0G2G8G4_PHACM</name>
<reference evidence="4 5" key="2">
    <citation type="submission" date="2015-05" db="EMBL/GenBank/DDBJ databases">
        <authorList>
            <person name="Morales-Cruz A."/>
            <person name="Amrine K.C."/>
            <person name="Cantu D."/>
        </authorList>
    </citation>
    <scope>NUCLEOTIDE SEQUENCE [LARGE SCALE GENOMIC DNA]</scope>
    <source>
        <strain evidence="4">UCRPC4</strain>
    </source>
</reference>
<reference evidence="4 5" key="1">
    <citation type="submission" date="2015-05" db="EMBL/GenBank/DDBJ databases">
        <title>Distinctive expansion of gene families associated with plant cell wall degradation and secondary metabolism in the genomes of grapevine trunk pathogens.</title>
        <authorList>
            <person name="Lawrence D.P."/>
            <person name="Travadon R."/>
            <person name="Rolshausen P.E."/>
            <person name="Baumgartner K."/>
        </authorList>
    </citation>
    <scope>NUCLEOTIDE SEQUENCE [LARGE SCALE GENOMIC DNA]</scope>
    <source>
        <strain evidence="4">UCRPC4</strain>
    </source>
</reference>
<sequence length="349" mass="39568">MLGLIQFISLTLGAFVALFPNEMDFVLEHWGNVGQPSEGLAHWPTDFSADTFPVQCHSHNDYWRRVPLYEAIAYGCTGVEADVWLFDEELYVGHTTSSLTKNRTLKSLYLSPLMEILEKQNPITHFHPTHTEINGVFDTKPEQTLILLVDFKTSGPEIFPFVQDQLEPLRQKGYLTHWNGSAIISRPITIVASGNAPYDLVSAHNTYRDIFFDAPLDHLTTPNPLSPHKSSTGKNQGQGHSVSNTSTPLPPYSPTNSYYASVSFKKSIGFPHAYTRLTAREIDLIRSQINDAHTRGLKVRYWGIPSWPRGLRNHIWHVLIREGADMLNVDDLQTATKRDWMGRGKGWWI</sequence>
<keyword evidence="5" id="KW-1185">Reference proteome</keyword>
<accession>A0A0G2G8G4</accession>
<dbReference type="AlphaFoldDB" id="A0A0G2G8G4"/>
<evidence type="ECO:0000313" key="5">
    <source>
        <dbReference type="Proteomes" id="UP000053317"/>
    </source>
</evidence>
<dbReference type="InterPro" id="IPR051236">
    <property type="entry name" value="HAT_RTT109-like"/>
</dbReference>
<protein>
    <recommendedName>
        <fullName evidence="2">Altered inheritance of mitochondria protein 6</fullName>
    </recommendedName>
</protein>
<dbReference type="GO" id="GO:0006629">
    <property type="term" value="P:lipid metabolic process"/>
    <property type="evidence" value="ECO:0007669"/>
    <property type="project" value="InterPro"/>
</dbReference>
<evidence type="ECO:0000313" key="4">
    <source>
        <dbReference type="EMBL" id="KKY13455.1"/>
    </source>
</evidence>
<dbReference type="PANTHER" id="PTHR31571">
    <property type="entry name" value="ALTERED INHERITANCE OF MITOCHONDRIA PROTEIN 6"/>
    <property type="match status" value="1"/>
</dbReference>
<dbReference type="Gene3D" id="3.20.20.190">
    <property type="entry name" value="Phosphatidylinositol (PI) phosphodiesterase"/>
    <property type="match status" value="1"/>
</dbReference>
<dbReference type="Proteomes" id="UP000053317">
    <property type="component" value="Unassembled WGS sequence"/>
</dbReference>
<dbReference type="GO" id="GO:0008081">
    <property type="term" value="F:phosphoric diester hydrolase activity"/>
    <property type="evidence" value="ECO:0007669"/>
    <property type="project" value="InterPro"/>
</dbReference>
<proteinExistence type="inferred from homology"/>
<dbReference type="OrthoDB" id="4153866at2759"/>
<dbReference type="SUPFAM" id="SSF51695">
    <property type="entry name" value="PLC-like phosphodiesterases"/>
    <property type="match status" value="1"/>
</dbReference>
<dbReference type="PANTHER" id="PTHR31571:SF1">
    <property type="entry name" value="ALTERED INHERITANCE OF MITOCHONDRIA PROTEIN 6"/>
    <property type="match status" value="1"/>
</dbReference>
<gene>
    <name evidence="4" type="ORF">UCRPC4_g06975</name>
</gene>
<feature type="region of interest" description="Disordered" evidence="3">
    <location>
        <begin position="222"/>
        <end position="249"/>
    </location>
</feature>
<evidence type="ECO:0000256" key="3">
    <source>
        <dbReference type="SAM" id="MobiDB-lite"/>
    </source>
</evidence>
<evidence type="ECO:0000256" key="1">
    <source>
        <dbReference type="ARBA" id="ARBA00008858"/>
    </source>
</evidence>
<comment type="caution">
    <text evidence="4">The sequence shown here is derived from an EMBL/GenBank/DDBJ whole genome shotgun (WGS) entry which is preliminary data.</text>
</comment>
<evidence type="ECO:0000256" key="2">
    <source>
        <dbReference type="ARBA" id="ARBA00014286"/>
    </source>
</evidence>
<dbReference type="EMBL" id="LCWF01000313">
    <property type="protein sequence ID" value="KKY13455.1"/>
    <property type="molecule type" value="Genomic_DNA"/>
</dbReference>
<feature type="compositionally biased region" description="Polar residues" evidence="3">
    <location>
        <begin position="222"/>
        <end position="247"/>
    </location>
</feature>
<organism evidence="4 5">
    <name type="scientific">Phaeomoniella chlamydospora</name>
    <name type="common">Phaeoacremonium chlamydosporum</name>
    <dbReference type="NCBI Taxonomy" id="158046"/>
    <lineage>
        <taxon>Eukaryota</taxon>
        <taxon>Fungi</taxon>
        <taxon>Dikarya</taxon>
        <taxon>Ascomycota</taxon>
        <taxon>Pezizomycotina</taxon>
        <taxon>Eurotiomycetes</taxon>
        <taxon>Chaetothyriomycetidae</taxon>
        <taxon>Phaeomoniellales</taxon>
        <taxon>Phaeomoniellaceae</taxon>
        <taxon>Phaeomoniella</taxon>
    </lineage>
</organism>